<feature type="transmembrane region" description="Helical" evidence="10">
    <location>
        <begin position="419"/>
        <end position="438"/>
    </location>
</feature>
<keyword evidence="8 10" id="KW-0472">Membrane</keyword>
<feature type="transmembrane region" description="Helical" evidence="10">
    <location>
        <begin position="49"/>
        <end position="75"/>
    </location>
</feature>
<protein>
    <recommendedName>
        <fullName evidence="3">Multidrug export protein MepA</fullName>
    </recommendedName>
</protein>
<dbReference type="PANTHER" id="PTHR43823">
    <property type="entry name" value="SPORULATION PROTEIN YKVU"/>
    <property type="match status" value="1"/>
</dbReference>
<sequence length="453" mass="49720">MSKKHDLMGQEKITKLLIQFSLPAIIGMVVNALYNIVDRIYIGNIREVGSLAIAGVGVVFPVMIFSFAFALLIGLGGATNISLNLGEKNKEEAEKYLGNGICLGTIVGIIIGILTIKFMSLYVYKLGASVSTAKYAMDYLKIVAMGFPFATVGYIANAGIRADGNPRMSMVTLLIGAIINIVLDPIFIFYLGMGVKGAAYATIISQFVSALWTILYFTSKYSGIKLRVNNLKLKIKRIIRIISIGAGPFILQIGSSSVNLLANNVLNIYGGDIAVGAMTIVNGIVTFVLMPIFGINQGLQPILGYNYGAKLYKRVKEALIKAIIGATFISTLGFLCIQFLSKYFIYIFTQNQELISVAAKGLRIFTLLLPFLGFQIITSVYFQAIGKPKMTMFLSLCRQVLFLIPSILIFSKIWGVRGVWMAVPFSDMLSVIVTFLLVRKEMKVLNRLEVTYI</sequence>
<dbReference type="GO" id="GO:0015297">
    <property type="term" value="F:antiporter activity"/>
    <property type="evidence" value="ECO:0007669"/>
    <property type="project" value="InterPro"/>
</dbReference>
<evidence type="ECO:0000256" key="3">
    <source>
        <dbReference type="ARBA" id="ARBA00022106"/>
    </source>
</evidence>
<dbReference type="NCBIfam" id="TIGR00797">
    <property type="entry name" value="matE"/>
    <property type="match status" value="1"/>
</dbReference>
<reference evidence="11 12" key="1">
    <citation type="submission" date="2017-02" db="EMBL/GenBank/DDBJ databases">
        <authorList>
            <person name="Peterson S.W."/>
        </authorList>
    </citation>
    <scope>NUCLEOTIDE SEQUENCE [LARGE SCALE GENOMIC DNA]</scope>
    <source>
        <strain evidence="11 12">ATCC 700028</strain>
    </source>
</reference>
<keyword evidence="6 10" id="KW-0812">Transmembrane</keyword>
<dbReference type="EMBL" id="FUWX01000009">
    <property type="protein sequence ID" value="SJZ69567.1"/>
    <property type="molecule type" value="Genomic_DNA"/>
</dbReference>
<evidence type="ECO:0000256" key="5">
    <source>
        <dbReference type="ARBA" id="ARBA00022475"/>
    </source>
</evidence>
<comment type="subcellular location">
    <subcellularLocation>
        <location evidence="1">Cell membrane</location>
        <topology evidence="1">Multi-pass membrane protein</topology>
    </subcellularLocation>
</comment>
<feature type="transmembrane region" description="Helical" evidence="10">
    <location>
        <begin position="318"/>
        <end position="341"/>
    </location>
</feature>
<dbReference type="AlphaFoldDB" id="A0A1T4MRV3"/>
<dbReference type="InterPro" id="IPR051327">
    <property type="entry name" value="MATE_MepA_subfamily"/>
</dbReference>
<dbReference type="InterPro" id="IPR048279">
    <property type="entry name" value="MdtK-like"/>
</dbReference>
<accession>A0A1T4MRV3</accession>
<keyword evidence="4" id="KW-0813">Transport</keyword>
<evidence type="ECO:0000256" key="6">
    <source>
        <dbReference type="ARBA" id="ARBA00022692"/>
    </source>
</evidence>
<dbReference type="PANTHER" id="PTHR43823:SF3">
    <property type="entry name" value="MULTIDRUG EXPORT PROTEIN MEPA"/>
    <property type="match status" value="1"/>
</dbReference>
<comment type="similarity">
    <text evidence="2">Belongs to the multi antimicrobial extrusion (MATE) (TC 2.A.66.1) family. MepA subfamily.</text>
</comment>
<keyword evidence="5" id="KW-1003">Cell membrane</keyword>
<dbReference type="PIRSF" id="PIRSF006603">
    <property type="entry name" value="DinF"/>
    <property type="match status" value="1"/>
</dbReference>
<dbReference type="GO" id="GO:0005886">
    <property type="term" value="C:plasma membrane"/>
    <property type="evidence" value="ECO:0007669"/>
    <property type="project" value="UniProtKB-SubCell"/>
</dbReference>
<evidence type="ECO:0000256" key="10">
    <source>
        <dbReference type="SAM" id="Phobius"/>
    </source>
</evidence>
<feature type="transmembrane region" description="Helical" evidence="10">
    <location>
        <begin position="393"/>
        <end position="413"/>
    </location>
</feature>
<feature type="transmembrane region" description="Helical" evidence="10">
    <location>
        <begin position="139"/>
        <end position="159"/>
    </location>
</feature>
<gene>
    <name evidence="11" type="ORF">SAMN02745174_01292</name>
</gene>
<dbReference type="OrthoDB" id="9811110at2"/>
<proteinExistence type="inferred from homology"/>
<evidence type="ECO:0000256" key="9">
    <source>
        <dbReference type="ARBA" id="ARBA00023251"/>
    </source>
</evidence>
<dbReference type="InterPro" id="IPR002528">
    <property type="entry name" value="MATE_fam"/>
</dbReference>
<evidence type="ECO:0000256" key="7">
    <source>
        <dbReference type="ARBA" id="ARBA00022989"/>
    </source>
</evidence>
<dbReference type="GO" id="GO:0042910">
    <property type="term" value="F:xenobiotic transmembrane transporter activity"/>
    <property type="evidence" value="ECO:0007669"/>
    <property type="project" value="InterPro"/>
</dbReference>
<dbReference type="Pfam" id="PF01554">
    <property type="entry name" value="MatE"/>
    <property type="match status" value="2"/>
</dbReference>
<evidence type="ECO:0000256" key="1">
    <source>
        <dbReference type="ARBA" id="ARBA00004651"/>
    </source>
</evidence>
<evidence type="ECO:0000256" key="8">
    <source>
        <dbReference type="ARBA" id="ARBA00023136"/>
    </source>
</evidence>
<feature type="transmembrane region" description="Helical" evidence="10">
    <location>
        <begin position="16"/>
        <end position="37"/>
    </location>
</feature>
<organism evidence="11 12">
    <name type="scientific">Cetobacterium ceti</name>
    <dbReference type="NCBI Taxonomy" id="180163"/>
    <lineage>
        <taxon>Bacteria</taxon>
        <taxon>Fusobacteriati</taxon>
        <taxon>Fusobacteriota</taxon>
        <taxon>Fusobacteriia</taxon>
        <taxon>Fusobacteriales</taxon>
        <taxon>Fusobacteriaceae</taxon>
        <taxon>Cetobacterium</taxon>
    </lineage>
</organism>
<feature type="transmembrane region" description="Helical" evidence="10">
    <location>
        <begin position="96"/>
        <end position="119"/>
    </location>
</feature>
<feature type="transmembrane region" description="Helical" evidence="10">
    <location>
        <begin position="171"/>
        <end position="192"/>
    </location>
</feature>
<dbReference type="STRING" id="180163.SAMN02745174_01292"/>
<name>A0A1T4MRV3_9FUSO</name>
<evidence type="ECO:0000256" key="2">
    <source>
        <dbReference type="ARBA" id="ARBA00008417"/>
    </source>
</evidence>
<keyword evidence="7 10" id="KW-1133">Transmembrane helix</keyword>
<feature type="transmembrane region" description="Helical" evidence="10">
    <location>
        <begin position="361"/>
        <end position="381"/>
    </location>
</feature>
<dbReference type="CDD" id="cd13143">
    <property type="entry name" value="MATE_MepA_like"/>
    <property type="match status" value="1"/>
</dbReference>
<feature type="transmembrane region" description="Helical" evidence="10">
    <location>
        <begin position="238"/>
        <end position="261"/>
    </location>
</feature>
<dbReference type="RefSeq" id="WP_078693790.1">
    <property type="nucleotide sequence ID" value="NZ_FUWX01000009.1"/>
</dbReference>
<evidence type="ECO:0000313" key="12">
    <source>
        <dbReference type="Proteomes" id="UP000191153"/>
    </source>
</evidence>
<feature type="transmembrane region" description="Helical" evidence="10">
    <location>
        <begin position="273"/>
        <end position="297"/>
    </location>
</feature>
<dbReference type="GO" id="GO:0046677">
    <property type="term" value="P:response to antibiotic"/>
    <property type="evidence" value="ECO:0007669"/>
    <property type="project" value="UniProtKB-KW"/>
</dbReference>
<dbReference type="Proteomes" id="UP000191153">
    <property type="component" value="Unassembled WGS sequence"/>
</dbReference>
<evidence type="ECO:0000313" key="11">
    <source>
        <dbReference type="EMBL" id="SJZ69567.1"/>
    </source>
</evidence>
<keyword evidence="12" id="KW-1185">Reference proteome</keyword>
<evidence type="ECO:0000256" key="4">
    <source>
        <dbReference type="ARBA" id="ARBA00022448"/>
    </source>
</evidence>
<dbReference type="InterPro" id="IPR045070">
    <property type="entry name" value="MATE_MepA-like"/>
</dbReference>
<feature type="transmembrane region" description="Helical" evidence="10">
    <location>
        <begin position="198"/>
        <end position="217"/>
    </location>
</feature>
<keyword evidence="9" id="KW-0046">Antibiotic resistance</keyword>